<evidence type="ECO:0000259" key="5">
    <source>
        <dbReference type="SMART" id="SM00563"/>
    </source>
</evidence>
<keyword evidence="4" id="KW-1133">Transmembrane helix</keyword>
<dbReference type="GO" id="GO:0003841">
    <property type="term" value="F:1-acylglycerol-3-phosphate O-acyltransferase activity"/>
    <property type="evidence" value="ECO:0007669"/>
    <property type="project" value="TreeGrafter"/>
</dbReference>
<evidence type="ECO:0000256" key="4">
    <source>
        <dbReference type="SAM" id="Phobius"/>
    </source>
</evidence>
<dbReference type="PANTHER" id="PTHR10434:SF66">
    <property type="entry name" value="PHOSPHOLIPID_GLYCEROL ACYLTRANSFERASE DOMAIN-CONTAINING PROTEIN"/>
    <property type="match status" value="1"/>
</dbReference>
<dbReference type="STRING" id="1420851.AU255_14385"/>
<dbReference type="GO" id="GO:0006654">
    <property type="term" value="P:phosphatidic acid biosynthetic process"/>
    <property type="evidence" value="ECO:0007669"/>
    <property type="project" value="TreeGrafter"/>
</dbReference>
<feature type="domain" description="Phospholipid/glycerol acyltransferase" evidence="5">
    <location>
        <begin position="82"/>
        <end position="192"/>
    </location>
</feature>
<dbReference type="EMBL" id="LPUF01000002">
    <property type="protein sequence ID" value="OQK16276.1"/>
    <property type="molecule type" value="Genomic_DNA"/>
</dbReference>
<comment type="caution">
    <text evidence="6">The sequence shown here is derived from an EMBL/GenBank/DDBJ whole genome shotgun (WGS) entry which is preliminary data.</text>
</comment>
<evidence type="ECO:0000313" key="6">
    <source>
        <dbReference type="EMBL" id="OQK16276.1"/>
    </source>
</evidence>
<dbReference type="SUPFAM" id="SSF69593">
    <property type="entry name" value="Glycerol-3-phosphate (1)-acyltransferase"/>
    <property type="match status" value="1"/>
</dbReference>
<feature type="transmembrane region" description="Helical" evidence="4">
    <location>
        <begin position="7"/>
        <end position="35"/>
    </location>
</feature>
<evidence type="ECO:0000256" key="3">
    <source>
        <dbReference type="ARBA" id="ARBA00023315"/>
    </source>
</evidence>
<dbReference type="RefSeq" id="WP_080523654.1">
    <property type="nucleotide sequence ID" value="NZ_LPUF01000002.1"/>
</dbReference>
<dbReference type="SMART" id="SM00563">
    <property type="entry name" value="PlsC"/>
    <property type="match status" value="1"/>
</dbReference>
<keyword evidence="3" id="KW-0012">Acyltransferase</keyword>
<dbReference type="AlphaFoldDB" id="A0A1V8M461"/>
<dbReference type="PANTHER" id="PTHR10434">
    <property type="entry name" value="1-ACYL-SN-GLYCEROL-3-PHOSPHATE ACYLTRANSFERASE"/>
    <property type="match status" value="1"/>
</dbReference>
<evidence type="ECO:0000256" key="2">
    <source>
        <dbReference type="ARBA" id="ARBA00022679"/>
    </source>
</evidence>
<gene>
    <name evidence="6" type="ORF">AU255_14385</name>
</gene>
<proteinExistence type="predicted"/>
<sequence>MKSLLEWLLLIAGFIYWAVAGLSITLIANILTLLLPPRYALVCGRFILQKVFQLFIAYLKITGLLILEDSDLKTLAGQQGAAIIAPNHLALWDAVFIIAQIPEVVCIMKGAILRNPFLGGGARLAGYIPNDSISKMLKLAALRLQTREKLLMFPEGTRTKSAVQWLNPLKGGVALLAKRTKVPVVPVFIRSNTRFFEKGWPLYRKPVFPLKISITVGEPVIFGKHETAQTFSQRLEQIYIAELASPHPLRRQAVDSNGR</sequence>
<dbReference type="InterPro" id="IPR002123">
    <property type="entry name" value="Plipid/glycerol_acylTrfase"/>
</dbReference>
<reference evidence="6 7" key="1">
    <citation type="submission" date="2015-12" db="EMBL/GenBank/DDBJ databases">
        <authorList>
            <person name="Shamseldin A."/>
            <person name="Moawad H."/>
            <person name="Abd El-Rahim W.M."/>
            <person name="Sadowsky M.J."/>
        </authorList>
    </citation>
    <scope>NUCLEOTIDE SEQUENCE [LARGE SCALE GENOMIC DNA]</scope>
    <source>
        <strain evidence="6 7">WF1</strain>
    </source>
</reference>
<name>A0A1V8M461_9GAMM</name>
<keyword evidence="7" id="KW-1185">Reference proteome</keyword>
<dbReference type="Pfam" id="PF01553">
    <property type="entry name" value="Acyltransferase"/>
    <property type="match status" value="1"/>
</dbReference>
<comment type="pathway">
    <text evidence="1">Lipid metabolism.</text>
</comment>
<dbReference type="OrthoDB" id="9812274at2"/>
<evidence type="ECO:0000256" key="1">
    <source>
        <dbReference type="ARBA" id="ARBA00005189"/>
    </source>
</evidence>
<organism evidence="6 7">
    <name type="scientific">Methyloprofundus sedimenti</name>
    <dbReference type="NCBI Taxonomy" id="1420851"/>
    <lineage>
        <taxon>Bacteria</taxon>
        <taxon>Pseudomonadati</taxon>
        <taxon>Pseudomonadota</taxon>
        <taxon>Gammaproteobacteria</taxon>
        <taxon>Methylococcales</taxon>
        <taxon>Methylococcaceae</taxon>
        <taxon>Methyloprofundus</taxon>
    </lineage>
</organism>
<dbReference type="CDD" id="cd07989">
    <property type="entry name" value="LPLAT_AGPAT-like"/>
    <property type="match status" value="1"/>
</dbReference>
<keyword evidence="4" id="KW-0812">Transmembrane</keyword>
<keyword evidence="2" id="KW-0808">Transferase</keyword>
<evidence type="ECO:0000313" key="7">
    <source>
        <dbReference type="Proteomes" id="UP000191980"/>
    </source>
</evidence>
<keyword evidence="4" id="KW-0472">Membrane</keyword>
<dbReference type="Proteomes" id="UP000191980">
    <property type="component" value="Unassembled WGS sequence"/>
</dbReference>
<accession>A0A1V8M461</accession>
<protein>
    <recommendedName>
        <fullName evidence="5">Phospholipid/glycerol acyltransferase domain-containing protein</fullName>
    </recommendedName>
</protein>